<dbReference type="Proteomes" id="UP000281708">
    <property type="component" value="Unassembled WGS sequence"/>
</dbReference>
<keyword evidence="4 5" id="KW-0975">Bacterial flagellum</keyword>
<feature type="domain" description="Flagellar hook-associated protein 2 N-terminal" evidence="6">
    <location>
        <begin position="2"/>
        <end position="97"/>
    </location>
</feature>
<name>A0A3L8P029_9ACTN</name>
<evidence type="ECO:0000259" key="6">
    <source>
        <dbReference type="Pfam" id="PF02465"/>
    </source>
</evidence>
<reference evidence="8 9" key="1">
    <citation type="submission" date="2018-10" db="EMBL/GenBank/DDBJ databases">
        <title>Marmoricola sp. 4Q3S-7 whole genome shotgun sequence.</title>
        <authorList>
            <person name="Li F."/>
        </authorList>
    </citation>
    <scope>NUCLEOTIDE SEQUENCE [LARGE SCALE GENOMIC DNA]</scope>
    <source>
        <strain evidence="8 9">4Q3S-7</strain>
    </source>
</reference>
<dbReference type="AlphaFoldDB" id="A0A3L8P029"/>
<protein>
    <recommendedName>
        <fullName evidence="5">Flagellar hook-associated protein 2</fullName>
        <shortName evidence="5">HAP2</shortName>
    </recommendedName>
    <alternativeName>
        <fullName evidence="5">Flagellar cap protein</fullName>
    </alternativeName>
</protein>
<dbReference type="InterPro" id="IPR010809">
    <property type="entry name" value="FliD_C"/>
</dbReference>
<comment type="caution">
    <text evidence="8">The sequence shown here is derived from an EMBL/GenBank/DDBJ whole genome shotgun (WGS) entry which is preliminary data.</text>
</comment>
<comment type="similarity">
    <text evidence="1 5">Belongs to the FliD family.</text>
</comment>
<comment type="subcellular location">
    <subcellularLocation>
        <location evidence="5">Secreted</location>
    </subcellularLocation>
    <subcellularLocation>
        <location evidence="5">Bacterial flagellum</location>
    </subcellularLocation>
</comment>
<comment type="function">
    <text evidence="5">Required for morphogenesis and for the elongation of the flagellar filament by facilitating polymerization of the flagellin monomers at the tip of growing filament. Forms a capping structure, which prevents flagellin subunits (transported through the central channel of the flagellum) from leaking out without polymerization at the distal end.</text>
</comment>
<evidence type="ECO:0000313" key="8">
    <source>
        <dbReference type="EMBL" id="RLV48790.1"/>
    </source>
</evidence>
<dbReference type="EMBL" id="RDBE01000008">
    <property type="protein sequence ID" value="RLV48790.1"/>
    <property type="molecule type" value="Genomic_DNA"/>
</dbReference>
<keyword evidence="9" id="KW-1185">Reference proteome</keyword>
<dbReference type="InterPro" id="IPR040026">
    <property type="entry name" value="FliD"/>
</dbReference>
<gene>
    <name evidence="8" type="ORF">D9V37_13795</name>
</gene>
<dbReference type="Pfam" id="PF02465">
    <property type="entry name" value="FliD_N"/>
    <property type="match status" value="1"/>
</dbReference>
<evidence type="ECO:0000313" key="9">
    <source>
        <dbReference type="Proteomes" id="UP000281708"/>
    </source>
</evidence>
<comment type="subunit">
    <text evidence="2 5">Homopentamer.</text>
</comment>
<keyword evidence="5" id="KW-0964">Secreted</keyword>
<dbReference type="PANTHER" id="PTHR30288">
    <property type="entry name" value="FLAGELLAR CAP/ASSEMBLY PROTEIN FLID"/>
    <property type="match status" value="1"/>
</dbReference>
<accession>A0A3L8P029</accession>
<evidence type="ECO:0000256" key="4">
    <source>
        <dbReference type="ARBA" id="ARBA00023143"/>
    </source>
</evidence>
<keyword evidence="3" id="KW-0175">Coiled coil</keyword>
<feature type="domain" description="Flagellar hook-associated protein 2 C-terminal" evidence="7">
    <location>
        <begin position="195"/>
        <end position="416"/>
    </location>
</feature>
<dbReference type="GO" id="GO:0007155">
    <property type="term" value="P:cell adhesion"/>
    <property type="evidence" value="ECO:0007669"/>
    <property type="project" value="InterPro"/>
</dbReference>
<dbReference type="GO" id="GO:0071973">
    <property type="term" value="P:bacterial-type flagellum-dependent cell motility"/>
    <property type="evidence" value="ECO:0007669"/>
    <property type="project" value="TreeGrafter"/>
</dbReference>
<dbReference type="Pfam" id="PF07195">
    <property type="entry name" value="FliD_C"/>
    <property type="match status" value="1"/>
</dbReference>
<evidence type="ECO:0000256" key="1">
    <source>
        <dbReference type="ARBA" id="ARBA00009764"/>
    </source>
</evidence>
<organism evidence="8 9">
    <name type="scientific">Nocardioides mangrovicus</name>
    <dbReference type="NCBI Taxonomy" id="2478913"/>
    <lineage>
        <taxon>Bacteria</taxon>
        <taxon>Bacillati</taxon>
        <taxon>Actinomycetota</taxon>
        <taxon>Actinomycetes</taxon>
        <taxon>Propionibacteriales</taxon>
        <taxon>Nocardioidaceae</taxon>
        <taxon>Nocardioides</taxon>
    </lineage>
</organism>
<dbReference type="GO" id="GO:0005576">
    <property type="term" value="C:extracellular region"/>
    <property type="evidence" value="ECO:0007669"/>
    <property type="project" value="UniProtKB-SubCell"/>
</dbReference>
<proteinExistence type="inferred from homology"/>
<sequence length="433" mass="43585">MSGFDPTTLVTQLMTVEAQPQTNLKTKLTTENSTISTLQSLNTQVAALATQAKALATSSGWGNLSVSSSSSNVAASATTGTVAGTYNFSVDQTAQAHKLAFATSAAGTDTVVSGSSVTLTVNGVAKSISTGTGTLDSLVSALNATGTGVSASKLKLDDGSYRLNVTANATGAAAAFTLTNADGSDLLGGANVTQGRDAAITIGGDTIHSASNTFTGVVPGATFTVSSAAVGSTVDLTVARDTSTTTAAVKSLVDNVNTLLAKIDSLTAYDTSTKAAGALSGDASVSALRDSLLDAVYPGDGTSLSSIGIQTDRDGKLVFDSDAFTAAYNADPAAVQAKFTASTTGTTGFADRIQKIAAGASDTYTGTLTSTITNHQTTARRLTDDIADWDVRLAAKKTSLTTLYTNLATTLSNLNSQSTWLSSQIDSLSSSSS</sequence>
<dbReference type="GO" id="GO:0009421">
    <property type="term" value="C:bacterial-type flagellum filament cap"/>
    <property type="evidence" value="ECO:0007669"/>
    <property type="project" value="InterPro"/>
</dbReference>
<dbReference type="InterPro" id="IPR003481">
    <property type="entry name" value="FliD_N"/>
</dbReference>
<evidence type="ECO:0000256" key="5">
    <source>
        <dbReference type="RuleBase" id="RU362066"/>
    </source>
</evidence>
<evidence type="ECO:0000256" key="3">
    <source>
        <dbReference type="ARBA" id="ARBA00023054"/>
    </source>
</evidence>
<evidence type="ECO:0000256" key="2">
    <source>
        <dbReference type="ARBA" id="ARBA00011255"/>
    </source>
</evidence>
<dbReference type="PANTHER" id="PTHR30288:SF0">
    <property type="entry name" value="FLAGELLAR HOOK-ASSOCIATED PROTEIN 2"/>
    <property type="match status" value="1"/>
</dbReference>
<dbReference type="GO" id="GO:0009424">
    <property type="term" value="C:bacterial-type flagellum hook"/>
    <property type="evidence" value="ECO:0007669"/>
    <property type="project" value="UniProtKB-UniRule"/>
</dbReference>
<evidence type="ECO:0000259" key="7">
    <source>
        <dbReference type="Pfam" id="PF07195"/>
    </source>
</evidence>